<dbReference type="Proteomes" id="UP000092666">
    <property type="component" value="Unassembled WGS sequence"/>
</dbReference>
<accession>A0A1B9H4A9</accession>
<keyword evidence="3" id="KW-0862">Zinc</keyword>
<feature type="compositionally biased region" description="Basic and acidic residues" evidence="4">
    <location>
        <begin position="479"/>
        <end position="497"/>
    </location>
</feature>
<keyword evidence="1" id="KW-0479">Metal-binding</keyword>
<feature type="region of interest" description="Disordered" evidence="4">
    <location>
        <begin position="1"/>
        <end position="35"/>
    </location>
</feature>
<feature type="compositionally biased region" description="Polar residues" evidence="4">
    <location>
        <begin position="450"/>
        <end position="464"/>
    </location>
</feature>
<feature type="region of interest" description="Disordered" evidence="4">
    <location>
        <begin position="160"/>
        <end position="265"/>
    </location>
</feature>
<organism evidence="6 7">
    <name type="scientific">Kwoniella heveanensis BCC8398</name>
    <dbReference type="NCBI Taxonomy" id="1296120"/>
    <lineage>
        <taxon>Eukaryota</taxon>
        <taxon>Fungi</taxon>
        <taxon>Dikarya</taxon>
        <taxon>Basidiomycota</taxon>
        <taxon>Agaricomycotina</taxon>
        <taxon>Tremellomycetes</taxon>
        <taxon>Tremellales</taxon>
        <taxon>Cryptococcaceae</taxon>
        <taxon>Kwoniella</taxon>
    </lineage>
</organism>
<feature type="compositionally biased region" description="Acidic residues" evidence="4">
    <location>
        <begin position="625"/>
        <end position="638"/>
    </location>
</feature>
<feature type="compositionally biased region" description="Low complexity" evidence="4">
    <location>
        <begin position="755"/>
        <end position="764"/>
    </location>
</feature>
<keyword evidence="7" id="KW-1185">Reference proteome</keyword>
<feature type="compositionally biased region" description="Basic and acidic residues" evidence="4">
    <location>
        <begin position="73"/>
        <end position="93"/>
    </location>
</feature>
<evidence type="ECO:0000256" key="3">
    <source>
        <dbReference type="ARBA" id="ARBA00022833"/>
    </source>
</evidence>
<sequence length="997" mass="105167">MERSSSQRDLRSERLSRTPYTRPEPSRLRKSTSMTPLATLKSIVSYVSSPFTRSSSLLPTHSTNQNQNQSQDLDLRVNREDSIEIDQDQKSESGSEDNWNGEPPANMQGQDVFSLAAAAGRRGDDFEERASSWRARGEKPGGRRELARLGLEILTIIPPNQTSTTFKPNHDLPTPTAPGHLASLNLSPSMPTLSSSSNIVSSSSLKVPSAGAPRASGSKSTLTRARSPLAPAEGDNHSLPSRSPLPSFVPPSVSTPQNSASATGLSSSASSAALTAFLEAKKGQQMTPEDFRVIETLTENMKAESHIGSPPRSAADRTNGWAAGSYLSSGSGLKSSRSFIANANPYRQRYLGPGMSPRRMFPQPKKSSLKPLFNFGAALDDDEIGKNKKRRTGDEGGEEEIMDVDETSSLPAKLPHPANGLSSSISMPSLPAKSSPLDRSQNKFFAGTIYTPSRPSPLSRSMNNTPDSPASASATSSHPVDEKAKRKAEAEAAGKKRAAEIIMDIIDEEIGPVVPTRQAEPVVFNPYDRKSLNPSPAPAVPSSTPNKAFAGSTPRKAGQQSSVSPARRTPTRGAAAKLEAHREAMKGSKPLTTIDRIKGVRPWENRGSPSRSTKSTSPGRVDTSTPDDDIIEIDELVNDSEAASASSRAPSPAPASQAQSSANKPAGPTFTSASAKIPPAETFKPFSPPTLSFSAQSLSKTSSQTAPSIGSFDSPTRDSIIAASKSQENSVPRPTFNFTPLPAPAQEPESREPKAAAAPASTTSFSSKLDANAIYLSAKDSALKIAKPALPFFTFTLPPRPLESSKTKEQAEAAEAVRREASRRPVPTFTFTLTTSDTVNSTDSVNAKASGAEWTCSLCMLKNPASATEKCTVCENPKPAAPPAPAKVPPFTFGASADPSSSSGASASSGSPWTCSLCMLQNPASATEKCTICEAPKPKAASSTSTVSSAASTPFNGFGAGFGPKKAEGGQWTCSTCMLQNPDSAKEKCTICDAKRP</sequence>
<evidence type="ECO:0000256" key="1">
    <source>
        <dbReference type="ARBA" id="ARBA00022723"/>
    </source>
</evidence>
<feature type="compositionally biased region" description="Polar residues" evidence="4">
    <location>
        <begin position="689"/>
        <end position="714"/>
    </location>
</feature>
<feature type="compositionally biased region" description="Polar residues" evidence="4">
    <location>
        <begin position="52"/>
        <end position="63"/>
    </location>
</feature>
<evidence type="ECO:0000313" key="6">
    <source>
        <dbReference type="EMBL" id="OCF38100.1"/>
    </source>
</evidence>
<feature type="domain" description="RanBP2-type" evidence="5">
    <location>
        <begin position="970"/>
        <end position="995"/>
    </location>
</feature>
<dbReference type="InterPro" id="IPR001876">
    <property type="entry name" value="Znf_RanBP2"/>
</dbReference>
<evidence type="ECO:0000256" key="2">
    <source>
        <dbReference type="ARBA" id="ARBA00022771"/>
    </source>
</evidence>
<feature type="compositionally biased region" description="Acidic residues" evidence="4">
    <location>
        <begin position="395"/>
        <end position="406"/>
    </location>
</feature>
<keyword evidence="2" id="KW-0863">Zinc-finger</keyword>
<reference evidence="7" key="2">
    <citation type="submission" date="2013-12" db="EMBL/GenBank/DDBJ databases">
        <title>Evolution of pathogenesis and genome organization in the Tremellales.</title>
        <authorList>
            <person name="Cuomo C."/>
            <person name="Litvintseva A."/>
            <person name="Heitman J."/>
            <person name="Chen Y."/>
            <person name="Sun S."/>
            <person name="Springer D."/>
            <person name="Dromer F."/>
            <person name="Young S."/>
            <person name="Zeng Q."/>
            <person name="Chapman S."/>
            <person name="Gujja S."/>
            <person name="Saif S."/>
            <person name="Birren B."/>
        </authorList>
    </citation>
    <scope>NUCLEOTIDE SEQUENCE [LARGE SCALE GENOMIC DNA]</scope>
    <source>
        <strain evidence="7">BCC8398</strain>
    </source>
</reference>
<feature type="compositionally biased region" description="Low complexity" evidence="4">
    <location>
        <begin position="238"/>
        <end position="265"/>
    </location>
</feature>
<feature type="compositionally biased region" description="Low complexity" evidence="4">
    <location>
        <begin position="565"/>
        <end position="576"/>
    </location>
</feature>
<feature type="compositionally biased region" description="Low complexity" evidence="4">
    <location>
        <begin position="183"/>
        <end position="204"/>
    </location>
</feature>
<evidence type="ECO:0000259" key="5">
    <source>
        <dbReference type="SMART" id="SM00547"/>
    </source>
</evidence>
<feature type="region of interest" description="Disordered" evidence="4">
    <location>
        <begin position="525"/>
        <end position="764"/>
    </location>
</feature>
<name>A0A1B9H4A9_9TREE</name>
<evidence type="ECO:0000313" key="7">
    <source>
        <dbReference type="Proteomes" id="UP000092666"/>
    </source>
</evidence>
<feature type="compositionally biased region" description="Polar residues" evidence="4">
    <location>
        <begin position="724"/>
        <end position="738"/>
    </location>
</feature>
<feature type="compositionally biased region" description="Basic and acidic residues" evidence="4">
    <location>
        <begin position="595"/>
        <end position="604"/>
    </location>
</feature>
<dbReference type="OrthoDB" id="79830at2759"/>
<dbReference type="SMART" id="SM00547">
    <property type="entry name" value="ZnF_RBZ"/>
    <property type="match status" value="3"/>
</dbReference>
<dbReference type="GO" id="GO:0008270">
    <property type="term" value="F:zinc ion binding"/>
    <property type="evidence" value="ECO:0007669"/>
    <property type="project" value="UniProtKB-KW"/>
</dbReference>
<feature type="region of interest" description="Disordered" evidence="4">
    <location>
        <begin position="384"/>
        <end position="497"/>
    </location>
</feature>
<feature type="compositionally biased region" description="Basic and acidic residues" evidence="4">
    <location>
        <begin position="1"/>
        <end position="16"/>
    </location>
</feature>
<feature type="domain" description="RanBP2-type" evidence="5">
    <location>
        <begin position="911"/>
        <end position="936"/>
    </location>
</feature>
<dbReference type="Gene3D" id="4.10.1060.10">
    <property type="entry name" value="Zinc finger, RanBP2-type"/>
    <property type="match status" value="3"/>
</dbReference>
<feature type="domain" description="RanBP2-type" evidence="5">
    <location>
        <begin position="852"/>
        <end position="877"/>
    </location>
</feature>
<gene>
    <name evidence="6" type="ORF">I316_00324</name>
</gene>
<dbReference type="Pfam" id="PF00641">
    <property type="entry name" value="Zn_ribbon_RanBP"/>
    <property type="match status" value="3"/>
</dbReference>
<proteinExistence type="predicted"/>
<feature type="region of interest" description="Disordered" evidence="4">
    <location>
        <begin position="52"/>
        <end position="108"/>
    </location>
</feature>
<feature type="compositionally biased region" description="Polar residues" evidence="4">
    <location>
        <begin position="607"/>
        <end position="624"/>
    </location>
</feature>
<evidence type="ECO:0000256" key="4">
    <source>
        <dbReference type="SAM" id="MobiDB-lite"/>
    </source>
</evidence>
<dbReference type="STRING" id="1296120.A0A1B9H4A9"/>
<reference evidence="6 7" key="1">
    <citation type="submission" date="2013-07" db="EMBL/GenBank/DDBJ databases">
        <title>The Genome Sequence of Cryptococcus heveanensis BCC8398.</title>
        <authorList>
            <consortium name="The Broad Institute Genome Sequencing Platform"/>
            <person name="Cuomo C."/>
            <person name="Litvintseva A."/>
            <person name="Chen Y."/>
            <person name="Heitman J."/>
            <person name="Sun S."/>
            <person name="Springer D."/>
            <person name="Dromer F."/>
            <person name="Young S.K."/>
            <person name="Zeng Q."/>
            <person name="Gargeya S."/>
            <person name="Fitzgerald M."/>
            <person name="Abouelleil A."/>
            <person name="Alvarado L."/>
            <person name="Berlin A.M."/>
            <person name="Chapman S.B."/>
            <person name="Dewar J."/>
            <person name="Goldberg J."/>
            <person name="Griggs A."/>
            <person name="Gujja S."/>
            <person name="Hansen M."/>
            <person name="Howarth C."/>
            <person name="Imamovic A."/>
            <person name="Larimer J."/>
            <person name="McCowan C."/>
            <person name="Murphy C."/>
            <person name="Pearson M."/>
            <person name="Priest M."/>
            <person name="Roberts A."/>
            <person name="Saif S."/>
            <person name="Shea T."/>
            <person name="Sykes S."/>
            <person name="Wortman J."/>
            <person name="Nusbaum C."/>
            <person name="Birren B."/>
        </authorList>
    </citation>
    <scope>NUCLEOTIDE SEQUENCE [LARGE SCALE GENOMIC DNA]</scope>
    <source>
        <strain evidence="6 7">BCC8398</strain>
    </source>
</reference>
<dbReference type="AlphaFoldDB" id="A0A1B9H4A9"/>
<dbReference type="EMBL" id="KI669492">
    <property type="protein sequence ID" value="OCF38100.1"/>
    <property type="molecule type" value="Genomic_DNA"/>
</dbReference>
<feature type="compositionally biased region" description="Low complexity" evidence="4">
    <location>
        <begin position="640"/>
        <end position="662"/>
    </location>
</feature>
<protein>
    <recommendedName>
        <fullName evidence="5">RanBP2-type domain-containing protein</fullName>
    </recommendedName>
</protein>
<feature type="compositionally biased region" description="Low complexity" evidence="4">
    <location>
        <begin position="465"/>
        <end position="477"/>
    </location>
</feature>